<evidence type="ECO:0000313" key="4">
    <source>
        <dbReference type="EMBL" id="KAK2714093.1"/>
    </source>
</evidence>
<dbReference type="InterPro" id="IPR003146">
    <property type="entry name" value="M14A_act_pep"/>
</dbReference>
<dbReference type="Proteomes" id="UP001187531">
    <property type="component" value="Unassembled WGS sequence"/>
</dbReference>
<keyword evidence="2" id="KW-0862">Zinc</keyword>
<keyword evidence="5" id="KW-1185">Reference proteome</keyword>
<evidence type="ECO:0000259" key="3">
    <source>
        <dbReference type="Pfam" id="PF02244"/>
    </source>
</evidence>
<evidence type="ECO:0000313" key="5">
    <source>
        <dbReference type="Proteomes" id="UP001187531"/>
    </source>
</evidence>
<dbReference type="GO" id="GO:0046872">
    <property type="term" value="F:metal ion binding"/>
    <property type="evidence" value="ECO:0007669"/>
    <property type="project" value="UniProtKB-KW"/>
</dbReference>
<dbReference type="Gene3D" id="3.30.70.340">
    <property type="entry name" value="Metallocarboxypeptidase-like"/>
    <property type="match status" value="1"/>
</dbReference>
<dbReference type="InterPro" id="IPR036990">
    <property type="entry name" value="M14A-like_propep"/>
</dbReference>
<dbReference type="AlphaFoldDB" id="A0AA88HRU1"/>
<gene>
    <name evidence="4" type="ORF">QYM36_008625</name>
</gene>
<dbReference type="Pfam" id="PF02244">
    <property type="entry name" value="Propep_M14"/>
    <property type="match status" value="1"/>
</dbReference>
<reference evidence="4" key="1">
    <citation type="submission" date="2023-07" db="EMBL/GenBank/DDBJ databases">
        <title>Chromosome-level genome assembly of Artemia franciscana.</title>
        <authorList>
            <person name="Jo E."/>
        </authorList>
    </citation>
    <scope>NUCLEOTIDE SEQUENCE</scope>
    <source>
        <tissue evidence="4">Whole body</tissue>
    </source>
</reference>
<comment type="caution">
    <text evidence="4">The sequence shown here is derived from an EMBL/GenBank/DDBJ whole genome shotgun (WGS) entry which is preliminary data.</text>
</comment>
<sequence>MLRYQVTRAVTRNREQVQILANLYENGKYDFWSPPRIGNVDIMVSEEEIPELEAILREADIPYHVQIQDVGNKKVITAVETLQQLCFFYSGVEKNSGLHGLGFLVSQRARNSLLESETISPCLAKIRLKGSPANIYLLSGYAPTRDALGEMKNHFHTELKTVPSAIALQDYLIVGGNFNAKVGPMDQATCKVLCNFGLGQRCENVERLVNYALMNQLTASNTFFQYKPSHLLT</sequence>
<evidence type="ECO:0000256" key="1">
    <source>
        <dbReference type="ARBA" id="ARBA00022723"/>
    </source>
</evidence>
<dbReference type="EMBL" id="JAVRJZ010000013">
    <property type="protein sequence ID" value="KAK2714093.1"/>
    <property type="molecule type" value="Genomic_DNA"/>
</dbReference>
<evidence type="ECO:0000256" key="2">
    <source>
        <dbReference type="ARBA" id="ARBA00022833"/>
    </source>
</evidence>
<accession>A0AA88HRU1</accession>
<dbReference type="Gene3D" id="3.60.10.10">
    <property type="entry name" value="Endonuclease/exonuclease/phosphatase"/>
    <property type="match status" value="1"/>
</dbReference>
<name>A0AA88HRU1_ARTSF</name>
<protein>
    <recommendedName>
        <fullName evidence="3">Carboxypeptidase activation peptide domain-containing protein</fullName>
    </recommendedName>
</protein>
<dbReference type="InterPro" id="IPR036691">
    <property type="entry name" value="Endo/exonu/phosph_ase_sf"/>
</dbReference>
<dbReference type="SUPFAM" id="SSF54897">
    <property type="entry name" value="Protease propeptides/inhibitors"/>
    <property type="match status" value="1"/>
</dbReference>
<dbReference type="SUPFAM" id="SSF56219">
    <property type="entry name" value="DNase I-like"/>
    <property type="match status" value="1"/>
</dbReference>
<keyword evidence="1" id="KW-0479">Metal-binding</keyword>
<proteinExistence type="predicted"/>
<organism evidence="4 5">
    <name type="scientific">Artemia franciscana</name>
    <name type="common">Brine shrimp</name>
    <name type="synonym">Artemia sanfranciscana</name>
    <dbReference type="NCBI Taxonomy" id="6661"/>
    <lineage>
        <taxon>Eukaryota</taxon>
        <taxon>Metazoa</taxon>
        <taxon>Ecdysozoa</taxon>
        <taxon>Arthropoda</taxon>
        <taxon>Crustacea</taxon>
        <taxon>Branchiopoda</taxon>
        <taxon>Anostraca</taxon>
        <taxon>Artemiidae</taxon>
        <taxon>Artemia</taxon>
    </lineage>
</organism>
<feature type="domain" description="Carboxypeptidase activation peptide" evidence="3">
    <location>
        <begin position="8"/>
        <end position="71"/>
    </location>
</feature>